<gene>
    <name evidence="7" type="ORF">SDC9_87637</name>
</gene>
<keyword evidence="4 5" id="KW-0472">Membrane</keyword>
<comment type="caution">
    <text evidence="7">The sequence shown here is derived from an EMBL/GenBank/DDBJ whole genome shotgun (WGS) entry which is preliminary data.</text>
</comment>
<protein>
    <recommendedName>
        <fullName evidence="6">O-antigen ligase-related domain-containing protein</fullName>
    </recommendedName>
</protein>
<evidence type="ECO:0000259" key="6">
    <source>
        <dbReference type="Pfam" id="PF04932"/>
    </source>
</evidence>
<feature type="transmembrane region" description="Helical" evidence="5">
    <location>
        <begin position="370"/>
        <end position="395"/>
    </location>
</feature>
<feature type="domain" description="O-antigen ligase-related" evidence="6">
    <location>
        <begin position="203"/>
        <end position="347"/>
    </location>
</feature>
<evidence type="ECO:0000256" key="4">
    <source>
        <dbReference type="ARBA" id="ARBA00023136"/>
    </source>
</evidence>
<feature type="transmembrane region" description="Helical" evidence="5">
    <location>
        <begin position="12"/>
        <end position="40"/>
    </location>
</feature>
<dbReference type="Pfam" id="PF04932">
    <property type="entry name" value="Wzy_C"/>
    <property type="match status" value="1"/>
</dbReference>
<comment type="subcellular location">
    <subcellularLocation>
        <location evidence="1">Membrane</location>
        <topology evidence="1">Multi-pass membrane protein</topology>
    </subcellularLocation>
</comment>
<dbReference type="EMBL" id="VSSQ01009205">
    <property type="protein sequence ID" value="MPM40988.1"/>
    <property type="molecule type" value="Genomic_DNA"/>
</dbReference>
<feature type="transmembrane region" description="Helical" evidence="5">
    <location>
        <begin position="76"/>
        <end position="94"/>
    </location>
</feature>
<accession>A0A644ZKX4</accession>
<evidence type="ECO:0000256" key="5">
    <source>
        <dbReference type="SAM" id="Phobius"/>
    </source>
</evidence>
<reference evidence="7" key="1">
    <citation type="submission" date="2019-08" db="EMBL/GenBank/DDBJ databases">
        <authorList>
            <person name="Kucharzyk K."/>
            <person name="Murdoch R.W."/>
            <person name="Higgins S."/>
            <person name="Loffler F."/>
        </authorList>
    </citation>
    <scope>NUCLEOTIDE SEQUENCE</scope>
</reference>
<organism evidence="7">
    <name type="scientific">bioreactor metagenome</name>
    <dbReference type="NCBI Taxonomy" id="1076179"/>
    <lineage>
        <taxon>unclassified sequences</taxon>
        <taxon>metagenomes</taxon>
        <taxon>ecological metagenomes</taxon>
    </lineage>
</organism>
<proteinExistence type="predicted"/>
<dbReference type="InterPro" id="IPR007016">
    <property type="entry name" value="O-antigen_ligase-rel_domated"/>
</dbReference>
<dbReference type="AlphaFoldDB" id="A0A644ZKX4"/>
<feature type="transmembrane region" description="Helical" evidence="5">
    <location>
        <begin position="339"/>
        <end position="358"/>
    </location>
</feature>
<feature type="transmembrane region" description="Helical" evidence="5">
    <location>
        <begin position="236"/>
        <end position="260"/>
    </location>
</feature>
<keyword evidence="3 5" id="KW-1133">Transmembrane helix</keyword>
<evidence type="ECO:0000256" key="3">
    <source>
        <dbReference type="ARBA" id="ARBA00022989"/>
    </source>
</evidence>
<evidence type="ECO:0000313" key="7">
    <source>
        <dbReference type="EMBL" id="MPM40988.1"/>
    </source>
</evidence>
<dbReference type="GO" id="GO:0016020">
    <property type="term" value="C:membrane"/>
    <property type="evidence" value="ECO:0007669"/>
    <property type="project" value="UniProtKB-SubCell"/>
</dbReference>
<name>A0A644ZKX4_9ZZZZ</name>
<feature type="transmembrane region" description="Helical" evidence="5">
    <location>
        <begin position="106"/>
        <end position="124"/>
    </location>
</feature>
<feature type="transmembrane region" description="Helical" evidence="5">
    <location>
        <begin position="52"/>
        <end position="70"/>
    </location>
</feature>
<feature type="transmembrane region" description="Helical" evidence="5">
    <location>
        <begin position="174"/>
        <end position="190"/>
    </location>
</feature>
<sequence>MSDKLKNIYFFIVVIFSGLSLTFFREHVGLIILWLIGLLIFRKETYYTQKKLLIAFGIWMGYFIINTLIIGSFHPMFMFSYVANIMIAYWLLGYYKQNIFLKYEDIIYKLTVVSLIFYLIQLIIPDPMYSLFKEIDMSQNLFPNRNYASIGIYTYHQVGMFELFPRNSGFCWEPGPFSSYVVLALFINIARNGIKLNDTKRLIVFLLALISSQSTTSFVVLLTIIIWYAWERYKNKAFVVLSVPLGIAIVIYLFVTLPWLQEKIITDSNQDVEEILSHAKKSGGSYAPGRFASFQLRWEDFRNYPIAGFGGNIKSQVGYFSDENVVAAINGIGTIMGKYGLIGSVIFLLLIFKTGRWLANFYHFKGYLIFPLLILMIGFGFGIIESPLIITLWMVPVFMQKQNKYFQYVKKNTFFH</sequence>
<keyword evidence="2 5" id="KW-0812">Transmembrane</keyword>
<evidence type="ECO:0000256" key="1">
    <source>
        <dbReference type="ARBA" id="ARBA00004141"/>
    </source>
</evidence>
<feature type="transmembrane region" description="Helical" evidence="5">
    <location>
        <begin position="202"/>
        <end position="230"/>
    </location>
</feature>
<evidence type="ECO:0000256" key="2">
    <source>
        <dbReference type="ARBA" id="ARBA00022692"/>
    </source>
</evidence>